<dbReference type="Pfam" id="PF00440">
    <property type="entry name" value="TetR_N"/>
    <property type="match status" value="1"/>
</dbReference>
<dbReference type="SUPFAM" id="SSF46689">
    <property type="entry name" value="Homeodomain-like"/>
    <property type="match status" value="1"/>
</dbReference>
<evidence type="ECO:0000313" key="8">
    <source>
        <dbReference type="Proteomes" id="UP000318331"/>
    </source>
</evidence>
<name>A0A543I4W2_9MICO</name>
<keyword evidence="4" id="KW-0804">Transcription</keyword>
<dbReference type="RefSeq" id="WP_141915423.1">
    <property type="nucleotide sequence ID" value="NZ_BAAAYS010000001.1"/>
</dbReference>
<dbReference type="InterPro" id="IPR050109">
    <property type="entry name" value="HTH-type_TetR-like_transc_reg"/>
</dbReference>
<dbReference type="EMBL" id="VFPN01000001">
    <property type="protein sequence ID" value="TQM65607.1"/>
    <property type="molecule type" value="Genomic_DNA"/>
</dbReference>
<dbReference type="InterPro" id="IPR001647">
    <property type="entry name" value="HTH_TetR"/>
</dbReference>
<dbReference type="SUPFAM" id="SSF48498">
    <property type="entry name" value="Tetracyclin repressor-like, C-terminal domain"/>
    <property type="match status" value="1"/>
</dbReference>
<dbReference type="InterPro" id="IPR036271">
    <property type="entry name" value="Tet_transcr_reg_TetR-rel_C_sf"/>
</dbReference>
<sequence>MRNSAEDVVKTAIGILDEYGLPDLSMRRLATALGVQPSALYWHFESKQALLAAMATEIVARGHRRPLGGDAAWDVATLAAANELRDSLLAYRDGAELVATAYAFGLGGHEARERLAAAIAGGGFDPVFSVAAAAAILHFVFGYVSSEQQHMQASSLGAAGLAAASPGSFDIGLSLIVDGIRQRRPATVRRAAVR</sequence>
<dbReference type="Gene3D" id="1.10.357.10">
    <property type="entry name" value="Tetracycline Repressor, domain 2"/>
    <property type="match status" value="1"/>
</dbReference>
<protein>
    <submittedName>
        <fullName evidence="7">TetR family transcriptional regulator</fullName>
    </submittedName>
</protein>
<evidence type="ECO:0000313" key="7">
    <source>
        <dbReference type="EMBL" id="TQM65607.1"/>
    </source>
</evidence>
<feature type="DNA-binding region" description="H-T-H motif" evidence="5">
    <location>
        <begin position="25"/>
        <end position="44"/>
    </location>
</feature>
<dbReference type="Proteomes" id="UP000318331">
    <property type="component" value="Unassembled WGS sequence"/>
</dbReference>
<gene>
    <name evidence="7" type="ORF">FB466_0413</name>
</gene>
<dbReference type="PROSITE" id="PS50977">
    <property type="entry name" value="HTH_TETR_2"/>
    <property type="match status" value="1"/>
</dbReference>
<dbReference type="AlphaFoldDB" id="A0A543I4W2"/>
<evidence type="ECO:0000256" key="3">
    <source>
        <dbReference type="ARBA" id="ARBA00023125"/>
    </source>
</evidence>
<dbReference type="GO" id="GO:0000976">
    <property type="term" value="F:transcription cis-regulatory region binding"/>
    <property type="evidence" value="ECO:0007669"/>
    <property type="project" value="TreeGrafter"/>
</dbReference>
<dbReference type="GO" id="GO:0003700">
    <property type="term" value="F:DNA-binding transcription factor activity"/>
    <property type="evidence" value="ECO:0007669"/>
    <property type="project" value="TreeGrafter"/>
</dbReference>
<dbReference type="Pfam" id="PF02909">
    <property type="entry name" value="TetR_C_1"/>
    <property type="match status" value="1"/>
</dbReference>
<comment type="caution">
    <text evidence="7">The sequence shown here is derived from an EMBL/GenBank/DDBJ whole genome shotgun (WGS) entry which is preliminary data.</text>
</comment>
<accession>A0A543I4W2</accession>
<evidence type="ECO:0000256" key="4">
    <source>
        <dbReference type="ARBA" id="ARBA00023163"/>
    </source>
</evidence>
<keyword evidence="1" id="KW-0678">Repressor</keyword>
<keyword evidence="2" id="KW-0805">Transcription regulation</keyword>
<dbReference type="PRINTS" id="PR00400">
    <property type="entry name" value="TETREPRESSOR"/>
</dbReference>
<evidence type="ECO:0000256" key="5">
    <source>
        <dbReference type="PROSITE-ProRule" id="PRU00335"/>
    </source>
</evidence>
<evidence type="ECO:0000256" key="1">
    <source>
        <dbReference type="ARBA" id="ARBA00022491"/>
    </source>
</evidence>
<dbReference type="InterPro" id="IPR004111">
    <property type="entry name" value="Repressor_TetR_C"/>
</dbReference>
<dbReference type="GO" id="GO:0046677">
    <property type="term" value="P:response to antibiotic"/>
    <property type="evidence" value="ECO:0007669"/>
    <property type="project" value="InterPro"/>
</dbReference>
<dbReference type="PANTHER" id="PTHR30055:SF151">
    <property type="entry name" value="TRANSCRIPTIONAL REGULATORY PROTEIN"/>
    <property type="match status" value="1"/>
</dbReference>
<evidence type="ECO:0000259" key="6">
    <source>
        <dbReference type="PROSITE" id="PS50977"/>
    </source>
</evidence>
<dbReference type="GO" id="GO:0045892">
    <property type="term" value="P:negative regulation of DNA-templated transcription"/>
    <property type="evidence" value="ECO:0007669"/>
    <property type="project" value="InterPro"/>
</dbReference>
<dbReference type="OrthoDB" id="3819648at2"/>
<evidence type="ECO:0000256" key="2">
    <source>
        <dbReference type="ARBA" id="ARBA00023015"/>
    </source>
</evidence>
<dbReference type="PRINTS" id="PR00455">
    <property type="entry name" value="HTHTETR"/>
</dbReference>
<feature type="domain" description="HTH tetR-type" evidence="6">
    <location>
        <begin position="2"/>
        <end position="62"/>
    </location>
</feature>
<dbReference type="InterPro" id="IPR003012">
    <property type="entry name" value="Tet_transcr_reg_TetR"/>
</dbReference>
<reference evidence="7 8" key="1">
    <citation type="submission" date="2019-06" db="EMBL/GenBank/DDBJ databases">
        <title>Sequencing the genomes of 1000 actinobacteria strains.</title>
        <authorList>
            <person name="Klenk H.-P."/>
        </authorList>
    </citation>
    <scope>NUCLEOTIDE SEQUENCE [LARGE SCALE GENOMIC DNA]</scope>
    <source>
        <strain evidence="7 8">DSM 18031</strain>
    </source>
</reference>
<proteinExistence type="predicted"/>
<dbReference type="InterPro" id="IPR009057">
    <property type="entry name" value="Homeodomain-like_sf"/>
</dbReference>
<keyword evidence="8" id="KW-1185">Reference proteome</keyword>
<dbReference type="Gene3D" id="1.10.10.60">
    <property type="entry name" value="Homeodomain-like"/>
    <property type="match status" value="1"/>
</dbReference>
<keyword evidence="3 5" id="KW-0238">DNA-binding</keyword>
<organism evidence="7 8">
    <name type="scientific">Klugiella xanthotipulae</name>
    <dbReference type="NCBI Taxonomy" id="244735"/>
    <lineage>
        <taxon>Bacteria</taxon>
        <taxon>Bacillati</taxon>
        <taxon>Actinomycetota</taxon>
        <taxon>Actinomycetes</taxon>
        <taxon>Micrococcales</taxon>
        <taxon>Microbacteriaceae</taxon>
        <taxon>Klugiella</taxon>
    </lineage>
</organism>
<dbReference type="PANTHER" id="PTHR30055">
    <property type="entry name" value="HTH-TYPE TRANSCRIPTIONAL REGULATOR RUTR"/>
    <property type="match status" value="1"/>
</dbReference>